<dbReference type="SUPFAM" id="SSF53187">
    <property type="entry name" value="Zn-dependent exopeptidases"/>
    <property type="match status" value="1"/>
</dbReference>
<evidence type="ECO:0000256" key="8">
    <source>
        <dbReference type="ARBA" id="ARBA00023285"/>
    </source>
</evidence>
<evidence type="ECO:0000256" key="7">
    <source>
        <dbReference type="ARBA" id="ARBA00022833"/>
    </source>
</evidence>
<dbReference type="Pfam" id="PF01546">
    <property type="entry name" value="Peptidase_M20"/>
    <property type="match status" value="1"/>
</dbReference>
<dbReference type="Gene3D" id="3.30.70.360">
    <property type="match status" value="1"/>
</dbReference>
<dbReference type="PANTHER" id="PTHR43808:SF25">
    <property type="entry name" value="PEPTIDASE M20 DIMERISATION DOMAIN-CONTAINING PROTEIN"/>
    <property type="match status" value="1"/>
</dbReference>
<organism evidence="10">
    <name type="scientific">uncultured Rubrobacteraceae bacterium</name>
    <dbReference type="NCBI Taxonomy" id="349277"/>
    <lineage>
        <taxon>Bacteria</taxon>
        <taxon>Bacillati</taxon>
        <taxon>Actinomycetota</taxon>
        <taxon>Rubrobacteria</taxon>
        <taxon>Rubrobacterales</taxon>
        <taxon>Rubrobacteraceae</taxon>
        <taxon>environmental samples</taxon>
    </lineage>
</organism>
<comment type="pathway">
    <text evidence="2">Amino-acid biosynthesis; L-lysine biosynthesis via DAP pathway; LL-2,6-diaminopimelate from (S)-tetrahydrodipicolinate (succinylase route): step 3/3.</text>
</comment>
<evidence type="ECO:0000256" key="3">
    <source>
        <dbReference type="ARBA" id="ARBA00006247"/>
    </source>
</evidence>
<dbReference type="InterPro" id="IPR001261">
    <property type="entry name" value="ArgE/DapE_CS"/>
</dbReference>
<comment type="catalytic activity">
    <reaction evidence="9">
        <text>N-succinyl-(2S,6S)-2,6-diaminopimelate + H2O = (2S,6S)-2,6-diaminopimelate + succinate</text>
        <dbReference type="Rhea" id="RHEA:22608"/>
        <dbReference type="ChEBI" id="CHEBI:15377"/>
        <dbReference type="ChEBI" id="CHEBI:30031"/>
        <dbReference type="ChEBI" id="CHEBI:57609"/>
        <dbReference type="ChEBI" id="CHEBI:58087"/>
        <dbReference type="EC" id="3.5.1.18"/>
    </reaction>
</comment>
<comment type="cofactor">
    <cofactor evidence="1">
        <name>Zn(2+)</name>
        <dbReference type="ChEBI" id="CHEBI:29105"/>
    </cofactor>
</comment>
<evidence type="ECO:0000256" key="4">
    <source>
        <dbReference type="ARBA" id="ARBA00011921"/>
    </source>
</evidence>
<evidence type="ECO:0000256" key="2">
    <source>
        <dbReference type="ARBA" id="ARBA00005130"/>
    </source>
</evidence>
<dbReference type="GO" id="GO:0009089">
    <property type="term" value="P:lysine biosynthetic process via diaminopimelate"/>
    <property type="evidence" value="ECO:0007669"/>
    <property type="project" value="UniProtKB-UniPathway"/>
</dbReference>
<dbReference type="AlphaFoldDB" id="A0A6J4PSR8"/>
<dbReference type="PROSITE" id="PS00758">
    <property type="entry name" value="ARGE_DAPE_CPG2_1"/>
    <property type="match status" value="1"/>
</dbReference>
<keyword evidence="7" id="KW-0862">Zinc</keyword>
<accession>A0A6J4PSR8</accession>
<evidence type="ECO:0000256" key="1">
    <source>
        <dbReference type="ARBA" id="ARBA00001947"/>
    </source>
</evidence>
<dbReference type="NCBIfam" id="TIGR01910">
    <property type="entry name" value="DapE-ArgE"/>
    <property type="match status" value="1"/>
</dbReference>
<name>A0A6J4PSR8_9ACTN</name>
<keyword evidence="6 10" id="KW-0378">Hydrolase</keyword>
<dbReference type="EC" id="3.5.1.18" evidence="4"/>
<dbReference type="UniPathway" id="UPA00034">
    <property type="reaction ID" value="UER00021"/>
</dbReference>
<reference evidence="10" key="1">
    <citation type="submission" date="2020-02" db="EMBL/GenBank/DDBJ databases">
        <authorList>
            <person name="Meier V. D."/>
        </authorList>
    </citation>
    <scope>NUCLEOTIDE SEQUENCE</scope>
    <source>
        <strain evidence="10">AVDCRST_MAG55</strain>
    </source>
</reference>
<comment type="similarity">
    <text evidence="3">Belongs to the peptidase M20A family.</text>
</comment>
<sequence>MSLTESERLVTEEIERRRDELVALATSLITFDTILRDLDDPPREEADFQEYLAERLRAAGAETEVWEPRPEDVAGSRLAPPGLRFDGRPQMAARFPGAGDGRSLLLNGHIDVVPADPREEWTSDPFRAQVRGGNLYGRGAVDMKGGIAAMVFAAEVLASLGLRLAGDLVVCTVTDEESTGAGGVAAVNHGVRADAAIVTESTLFDVAIACSGSLLPTITVPGRAGHVSIEQPHWKAGGAVNAIDKADVIREALDRLQEEWHGRPEYQHPYLSPGHIITAEISGGQWVVSYPSSCRLSYHVGYLPAQADEDGWGTAVQAEIVDRIERAAESDAWLAENPPTIEWATGGVPAAEISAEEPIAQTMLAAGADIGRTGQLAGTGWVDGATFTHSGTPSICFGPGDSILAHAVDEHVLIDSLVHGAQALAIAALRFCKEASKAADVR</sequence>
<evidence type="ECO:0000313" key="10">
    <source>
        <dbReference type="EMBL" id="CAA9420752.1"/>
    </source>
</evidence>
<evidence type="ECO:0000256" key="9">
    <source>
        <dbReference type="ARBA" id="ARBA00051301"/>
    </source>
</evidence>
<dbReference type="InterPro" id="IPR050072">
    <property type="entry name" value="Peptidase_M20A"/>
</dbReference>
<evidence type="ECO:0000256" key="5">
    <source>
        <dbReference type="ARBA" id="ARBA00016853"/>
    </source>
</evidence>
<dbReference type="InterPro" id="IPR010182">
    <property type="entry name" value="ArgE/DapE"/>
</dbReference>
<evidence type="ECO:0000256" key="6">
    <source>
        <dbReference type="ARBA" id="ARBA00022801"/>
    </source>
</evidence>
<dbReference type="InterPro" id="IPR002933">
    <property type="entry name" value="Peptidase_M20"/>
</dbReference>
<proteinExistence type="inferred from homology"/>
<keyword evidence="8" id="KW-0170">Cobalt</keyword>
<dbReference type="GO" id="GO:0009014">
    <property type="term" value="F:succinyl-diaminopimelate desuccinylase activity"/>
    <property type="evidence" value="ECO:0007669"/>
    <property type="project" value="UniProtKB-EC"/>
</dbReference>
<protein>
    <recommendedName>
        <fullName evidence="5">Probable succinyl-diaminopimelate desuccinylase</fullName>
        <ecNumber evidence="4">3.5.1.18</ecNumber>
    </recommendedName>
</protein>
<dbReference type="PANTHER" id="PTHR43808">
    <property type="entry name" value="ACETYLORNITHINE DEACETYLASE"/>
    <property type="match status" value="1"/>
</dbReference>
<dbReference type="EMBL" id="CADCUZ010000091">
    <property type="protein sequence ID" value="CAA9420752.1"/>
    <property type="molecule type" value="Genomic_DNA"/>
</dbReference>
<dbReference type="Gene3D" id="3.40.630.10">
    <property type="entry name" value="Zn peptidases"/>
    <property type="match status" value="1"/>
</dbReference>
<gene>
    <name evidence="10" type="ORF">AVDCRST_MAG55-1969</name>
</gene>